<sequence>MSASRTTIDHDTIRSWAEARNGRPARVKGASNGGILRIDFGEPEERLEEIPWDEFFRIFEESNLAFLHQEQTEDGTTSRFFKFIHRH</sequence>
<dbReference type="RefSeq" id="WP_280730511.1">
    <property type="nucleotide sequence ID" value="NZ_CP120367.1"/>
</dbReference>
<protein>
    <recommendedName>
        <fullName evidence="3">1,4-alpha-glucan branching enzyme</fullName>
    </recommendedName>
</protein>
<evidence type="ECO:0000313" key="2">
    <source>
        <dbReference type="Proteomes" id="UP001235547"/>
    </source>
</evidence>
<keyword evidence="2" id="KW-1185">Reference proteome</keyword>
<reference evidence="1 2" key="1">
    <citation type="submission" date="2023-03" db="EMBL/GenBank/DDBJ databases">
        <authorList>
            <person name="Kaur S."/>
            <person name="Espinosa-Saiz D."/>
            <person name="Velazquez E."/>
            <person name="Menendez E."/>
            <person name="diCenzo G.C."/>
        </authorList>
    </citation>
    <scope>NUCLEOTIDE SEQUENCE [LARGE SCALE GENOMIC DNA]</scope>
    <source>
        <strain evidence="1 2">LMG 27395</strain>
    </source>
</reference>
<accession>A0ABY8CR72</accession>
<name>A0ABY8CR72_9HYPH</name>
<proteinExistence type="predicted"/>
<organism evidence="1 2">
    <name type="scientific">Sinorhizobium numidicum</name>
    <dbReference type="NCBI Taxonomy" id="680248"/>
    <lineage>
        <taxon>Bacteria</taxon>
        <taxon>Pseudomonadati</taxon>
        <taxon>Pseudomonadota</taxon>
        <taxon>Alphaproteobacteria</taxon>
        <taxon>Hyphomicrobiales</taxon>
        <taxon>Rhizobiaceae</taxon>
        <taxon>Sinorhizobium/Ensifer group</taxon>
        <taxon>Sinorhizobium</taxon>
    </lineage>
</organism>
<evidence type="ECO:0000313" key="1">
    <source>
        <dbReference type="EMBL" id="WEX79810.1"/>
    </source>
</evidence>
<dbReference type="Proteomes" id="UP001235547">
    <property type="component" value="Chromosome 2"/>
</dbReference>
<evidence type="ECO:0008006" key="3">
    <source>
        <dbReference type="Google" id="ProtNLM"/>
    </source>
</evidence>
<dbReference type="EMBL" id="CP120370">
    <property type="protein sequence ID" value="WEX79810.1"/>
    <property type="molecule type" value="Genomic_DNA"/>
</dbReference>
<gene>
    <name evidence="1" type="ORF">PYH38_001169</name>
</gene>